<comment type="caution">
    <text evidence="1">The sequence shown here is derived from an EMBL/GenBank/DDBJ whole genome shotgun (WGS) entry which is preliminary data.</text>
</comment>
<name>A0A1F4V9Y3_UNCKA</name>
<proteinExistence type="predicted"/>
<gene>
    <name evidence="1" type="ORF">A2709_03435</name>
</gene>
<evidence type="ECO:0000313" key="1">
    <source>
        <dbReference type="EMBL" id="OGC53700.1"/>
    </source>
</evidence>
<dbReference type="AlphaFoldDB" id="A0A1F4V9Y3"/>
<dbReference type="Proteomes" id="UP000176853">
    <property type="component" value="Unassembled WGS sequence"/>
</dbReference>
<organism evidence="1 2">
    <name type="scientific">candidate division WWE3 bacterium RIFCSPHIGHO2_01_FULL_43_9</name>
    <dbReference type="NCBI Taxonomy" id="1802618"/>
    <lineage>
        <taxon>Bacteria</taxon>
        <taxon>Katanobacteria</taxon>
    </lineage>
</organism>
<sequence>MGKYTISENTRVDKLVEEHLKIAVKEIAKIDGVRSIVLVGGFGRGEGSILVEDNDIIPLNDYDIYLISDENINEDVLNRTANKIEKKVGSKGFSLYEISAKDFYFDLRCIPIKKLKSLPPFIKYYEMKHASMVIWGENFLDQIPDYRPGDLPISEGIRFILNRLSSIFLWNPYLSGKLNGWQDWEHRVFFYDISKLYIECCTILCQQAEIYAPTYQHRLLNLRKIWHPRYPALEKEHPGLMKRIENYTKMKLDPVLPKGPDYIQIWLLAKEDALAVLEFVLKAKFDLGLTDISSARFSYQYFFPYLRSLLRRRRLNDVPFISYPAFLASQLFLRLGWIKRLSGFNKLNAHQIFGWLDPGLTIFQSLVYLCQAMKTDYYLVSDKLYKARTTLNKVYPVQNSVDSYRLFLGLYDDYVSAWKKYFFMKLTSI</sequence>
<reference evidence="1 2" key="1">
    <citation type="journal article" date="2016" name="Nat. Commun.">
        <title>Thousands of microbial genomes shed light on interconnected biogeochemical processes in an aquifer system.</title>
        <authorList>
            <person name="Anantharaman K."/>
            <person name="Brown C.T."/>
            <person name="Hug L.A."/>
            <person name="Sharon I."/>
            <person name="Castelle C.J."/>
            <person name="Probst A.J."/>
            <person name="Thomas B.C."/>
            <person name="Singh A."/>
            <person name="Wilkins M.J."/>
            <person name="Karaoz U."/>
            <person name="Brodie E.L."/>
            <person name="Williams K.H."/>
            <person name="Hubbard S.S."/>
            <person name="Banfield J.F."/>
        </authorList>
    </citation>
    <scope>NUCLEOTIDE SEQUENCE [LARGE SCALE GENOMIC DNA]</scope>
</reference>
<accession>A0A1F4V9Y3</accession>
<protein>
    <submittedName>
        <fullName evidence="1">Uncharacterized protein</fullName>
    </submittedName>
</protein>
<dbReference type="EMBL" id="MEVB01000003">
    <property type="protein sequence ID" value="OGC53700.1"/>
    <property type="molecule type" value="Genomic_DNA"/>
</dbReference>
<evidence type="ECO:0000313" key="2">
    <source>
        <dbReference type="Proteomes" id="UP000176853"/>
    </source>
</evidence>